<dbReference type="PROSITE" id="PS50097">
    <property type="entry name" value="BTB"/>
    <property type="match status" value="1"/>
</dbReference>
<dbReference type="InterPro" id="IPR008974">
    <property type="entry name" value="TRAF-like"/>
</dbReference>
<evidence type="ECO:0000313" key="4">
    <source>
        <dbReference type="Proteomes" id="UP001054837"/>
    </source>
</evidence>
<dbReference type="Pfam" id="PF00651">
    <property type="entry name" value="BTB"/>
    <property type="match status" value="1"/>
</dbReference>
<feature type="domain" description="BTB" evidence="1">
    <location>
        <begin position="358"/>
        <end position="421"/>
    </location>
</feature>
<dbReference type="PROSITE" id="PS50144">
    <property type="entry name" value="MATH"/>
    <property type="match status" value="2"/>
</dbReference>
<feature type="domain" description="MATH" evidence="2">
    <location>
        <begin position="165"/>
        <end position="299"/>
    </location>
</feature>
<organism evidence="3 4">
    <name type="scientific">Caerostris darwini</name>
    <dbReference type="NCBI Taxonomy" id="1538125"/>
    <lineage>
        <taxon>Eukaryota</taxon>
        <taxon>Metazoa</taxon>
        <taxon>Ecdysozoa</taxon>
        <taxon>Arthropoda</taxon>
        <taxon>Chelicerata</taxon>
        <taxon>Arachnida</taxon>
        <taxon>Araneae</taxon>
        <taxon>Araneomorphae</taxon>
        <taxon>Entelegynae</taxon>
        <taxon>Araneoidea</taxon>
        <taxon>Araneidae</taxon>
        <taxon>Caerostris</taxon>
    </lineage>
</organism>
<accession>A0AAV4PLX0</accession>
<dbReference type="GO" id="GO:0030163">
    <property type="term" value="P:protein catabolic process"/>
    <property type="evidence" value="ECO:0007669"/>
    <property type="project" value="UniProtKB-ARBA"/>
</dbReference>
<protein>
    <submittedName>
        <fullName evidence="3">Protein roadkill</fullName>
    </submittedName>
</protein>
<sequence>MANSSVNQNECSRCFNWKIKNFSYNLLKKKECLESLPFSVLGCETKWHLKLYPNGVEENDDYLRCCLTGTPQDNQLKFNLQMKFLIQFYSADGRLITSRKIKEETFLWSEQSNYVKVEKTSLSFSPESTHLPKDTLIIQCKTWISSNAYLLTKKTYMCTRFNVNRHFFDWPIKKFSSFIQKKDNQFNGTQFSSKSIQLEPSFFKESIYPKMVLYMGERGRIGIDVHIKSEDSREIFVACKISVLCTDKSLPIYVKQEHIFNSETINEEWSLEPFIPISELTKDKDQYLQDDCLTLFCEFAYSYGDSTSYYDEIHSYDSCQANECFENVEKNRMLMPDSHTLSSDLNACYGDPERKDFSDVKLLQDSKVFPAHKFILCSRSEYFRRYFGESNKNEVCLEVEDADTLQRVLHFMYSDEVRELQWESARSLYSAANFYEMPLLKNKCSEFFKYNLEPRKACEILRLAHKHSDEDFKISIRDYIATHRTYILCLPEWSELEEKDAKLAAETTRLILRKL</sequence>
<name>A0AAV4PLX0_9ARAC</name>
<dbReference type="SUPFAM" id="SSF49599">
    <property type="entry name" value="TRAF domain-like"/>
    <property type="match status" value="2"/>
</dbReference>
<dbReference type="SUPFAM" id="SSF54695">
    <property type="entry name" value="POZ domain"/>
    <property type="match status" value="1"/>
</dbReference>
<comment type="caution">
    <text evidence="3">The sequence shown here is derived from an EMBL/GenBank/DDBJ whole genome shotgun (WGS) entry which is preliminary data.</text>
</comment>
<dbReference type="Proteomes" id="UP001054837">
    <property type="component" value="Unassembled WGS sequence"/>
</dbReference>
<dbReference type="AlphaFoldDB" id="A0AAV4PLX0"/>
<keyword evidence="4" id="KW-1185">Reference proteome</keyword>
<dbReference type="InterPro" id="IPR002083">
    <property type="entry name" value="MATH/TRAF_dom"/>
</dbReference>
<dbReference type="Pfam" id="PF22486">
    <property type="entry name" value="MATH_2"/>
    <property type="match status" value="2"/>
</dbReference>
<dbReference type="EMBL" id="BPLQ01003115">
    <property type="protein sequence ID" value="GIX98109.1"/>
    <property type="molecule type" value="Genomic_DNA"/>
</dbReference>
<dbReference type="InterPro" id="IPR000210">
    <property type="entry name" value="BTB/POZ_dom"/>
</dbReference>
<dbReference type="CDD" id="cd00121">
    <property type="entry name" value="MATH"/>
    <property type="match status" value="1"/>
</dbReference>
<dbReference type="Gene3D" id="3.30.710.10">
    <property type="entry name" value="Potassium Channel Kv1.1, Chain A"/>
    <property type="match status" value="1"/>
</dbReference>
<feature type="domain" description="MATH" evidence="2">
    <location>
        <begin position="12"/>
        <end position="142"/>
    </location>
</feature>
<evidence type="ECO:0000259" key="1">
    <source>
        <dbReference type="PROSITE" id="PS50097"/>
    </source>
</evidence>
<dbReference type="Gene3D" id="2.60.210.10">
    <property type="entry name" value="Apoptosis, Tumor Necrosis Factor Receptor Associated Protein 2, Chain A"/>
    <property type="match status" value="2"/>
</dbReference>
<proteinExistence type="predicted"/>
<gene>
    <name evidence="3" type="primary">rdx_10</name>
    <name evidence="3" type="ORF">CDAR_501011</name>
</gene>
<dbReference type="SMART" id="SM00225">
    <property type="entry name" value="BTB"/>
    <property type="match status" value="1"/>
</dbReference>
<evidence type="ECO:0000313" key="3">
    <source>
        <dbReference type="EMBL" id="GIX98109.1"/>
    </source>
</evidence>
<dbReference type="PANTHER" id="PTHR24413">
    <property type="entry name" value="SPECKLE-TYPE POZ PROTEIN"/>
    <property type="match status" value="1"/>
</dbReference>
<dbReference type="InterPro" id="IPR011333">
    <property type="entry name" value="SKP1/BTB/POZ_sf"/>
</dbReference>
<dbReference type="CDD" id="cd18186">
    <property type="entry name" value="BTB_POZ_ZBTB_KLHL-like"/>
    <property type="match status" value="1"/>
</dbReference>
<reference evidence="3 4" key="1">
    <citation type="submission" date="2021-06" db="EMBL/GenBank/DDBJ databases">
        <title>Caerostris darwini draft genome.</title>
        <authorList>
            <person name="Kono N."/>
            <person name="Arakawa K."/>
        </authorList>
    </citation>
    <scope>NUCLEOTIDE SEQUENCE [LARGE SCALE GENOMIC DNA]</scope>
</reference>
<dbReference type="Gene3D" id="1.25.40.420">
    <property type="match status" value="1"/>
</dbReference>
<evidence type="ECO:0000259" key="2">
    <source>
        <dbReference type="PROSITE" id="PS50144"/>
    </source>
</evidence>